<dbReference type="PROSITE" id="PS51360">
    <property type="entry name" value="PLUS3"/>
    <property type="match status" value="1"/>
</dbReference>
<dbReference type="Gene3D" id="3.90.70.200">
    <property type="entry name" value="Plus-3 domain"/>
    <property type="match status" value="1"/>
</dbReference>
<dbReference type="SUPFAM" id="SSF159042">
    <property type="entry name" value="Plus3-like"/>
    <property type="match status" value="1"/>
</dbReference>
<name>A0A7S4FHQ1_9EUGL</name>
<evidence type="ECO:0000259" key="5">
    <source>
        <dbReference type="PROSITE" id="PS51360"/>
    </source>
</evidence>
<dbReference type="InterPro" id="IPR036128">
    <property type="entry name" value="Plus3-like_sf"/>
</dbReference>
<feature type="domain" description="Plus3" evidence="5">
    <location>
        <begin position="6"/>
        <end position="137"/>
    </location>
</feature>
<evidence type="ECO:0000256" key="2">
    <source>
        <dbReference type="ARBA" id="ARBA00023015"/>
    </source>
</evidence>
<dbReference type="InterPro" id="IPR004343">
    <property type="entry name" value="Plus-3_dom"/>
</dbReference>
<dbReference type="SMART" id="SM00719">
    <property type="entry name" value="Plus3"/>
    <property type="match status" value="1"/>
</dbReference>
<gene>
    <name evidence="6" type="ORF">EGYM00163_LOCUS6816</name>
</gene>
<protein>
    <recommendedName>
        <fullName evidence="5">Plus3 domain-containing protein</fullName>
    </recommendedName>
</protein>
<dbReference type="PANTHER" id="PTHR13115:SF8">
    <property type="entry name" value="RNA POLYMERASE-ASSOCIATED PROTEIN RTF1 HOMOLOG"/>
    <property type="match status" value="1"/>
</dbReference>
<reference evidence="6" key="1">
    <citation type="submission" date="2021-01" db="EMBL/GenBank/DDBJ databases">
        <authorList>
            <person name="Corre E."/>
            <person name="Pelletier E."/>
            <person name="Niang G."/>
            <person name="Scheremetjew M."/>
            <person name="Finn R."/>
            <person name="Kale V."/>
            <person name="Holt S."/>
            <person name="Cochrane G."/>
            <person name="Meng A."/>
            <person name="Brown T."/>
            <person name="Cohen L."/>
        </authorList>
    </citation>
    <scope>NUCLEOTIDE SEQUENCE</scope>
    <source>
        <strain evidence="6">CCMP1594</strain>
    </source>
</reference>
<keyword evidence="3" id="KW-0804">Transcription</keyword>
<dbReference type="PANTHER" id="PTHR13115">
    <property type="entry name" value="RNA POLYMERASE-ASSOCIATED PROTEIN RTF1 HOMOLOG"/>
    <property type="match status" value="1"/>
</dbReference>
<dbReference type="EMBL" id="HBJA01021380">
    <property type="protein sequence ID" value="CAE0795697.1"/>
    <property type="molecule type" value="Transcribed_RNA"/>
</dbReference>
<dbReference type="AlphaFoldDB" id="A0A7S4FHQ1"/>
<keyword evidence="4" id="KW-0539">Nucleus</keyword>
<dbReference type="GO" id="GO:0016593">
    <property type="term" value="C:Cdc73/Paf1 complex"/>
    <property type="evidence" value="ECO:0007669"/>
    <property type="project" value="TreeGrafter"/>
</dbReference>
<dbReference type="Pfam" id="PF03126">
    <property type="entry name" value="Plus-3"/>
    <property type="match status" value="1"/>
</dbReference>
<evidence type="ECO:0000256" key="1">
    <source>
        <dbReference type="ARBA" id="ARBA00004123"/>
    </source>
</evidence>
<dbReference type="GO" id="GO:0003677">
    <property type="term" value="F:DNA binding"/>
    <property type="evidence" value="ECO:0007669"/>
    <property type="project" value="InterPro"/>
</dbReference>
<proteinExistence type="predicted"/>
<evidence type="ECO:0000313" key="6">
    <source>
        <dbReference type="EMBL" id="CAE0795697.1"/>
    </source>
</evidence>
<dbReference type="GO" id="GO:1990269">
    <property type="term" value="F:RNA polymerase II C-terminal domain phosphoserine binding"/>
    <property type="evidence" value="ECO:0007669"/>
    <property type="project" value="TreeGrafter"/>
</dbReference>
<comment type="subcellular location">
    <subcellularLocation>
        <location evidence="1">Nucleus</location>
    </subcellularLocation>
</comment>
<sequence>MAPTTPVQVEHIRRLQLTRKAMEMFIDDPEVEEIVKGCFVRVLVDKKTKDKVYRLSEVVGITYDSKYTLGDYGKTDKHMTLQYGDQISTCKIDHISNSVFSESEFNNFVTMMNACGVPMLTEQDVLYKLRKVKTYIQLCEQDDA</sequence>
<accession>A0A7S4FHQ1</accession>
<organism evidence="6">
    <name type="scientific">Eutreptiella gymnastica</name>
    <dbReference type="NCBI Taxonomy" id="73025"/>
    <lineage>
        <taxon>Eukaryota</taxon>
        <taxon>Discoba</taxon>
        <taxon>Euglenozoa</taxon>
        <taxon>Euglenida</taxon>
        <taxon>Spirocuta</taxon>
        <taxon>Euglenophyceae</taxon>
        <taxon>Eutreptiales</taxon>
        <taxon>Eutreptiaceae</taxon>
        <taxon>Eutreptiella</taxon>
    </lineage>
</organism>
<evidence type="ECO:0000256" key="4">
    <source>
        <dbReference type="ARBA" id="ARBA00023242"/>
    </source>
</evidence>
<keyword evidence="2" id="KW-0805">Transcription regulation</keyword>
<evidence type="ECO:0000256" key="3">
    <source>
        <dbReference type="ARBA" id="ARBA00023163"/>
    </source>
</evidence>